<reference evidence="1" key="1">
    <citation type="submission" date="2012-02" db="EMBL/GenBank/DDBJ databases">
        <title>Whole genome shotgun sequence of Gordonia otitidis NBRC 100426.</title>
        <authorList>
            <person name="Yoshida I."/>
            <person name="Hosoyama A."/>
            <person name="Tsuchikane K."/>
            <person name="Katsumata H."/>
            <person name="Yamazaki S."/>
            <person name="Fujita N."/>
        </authorList>
    </citation>
    <scope>NUCLEOTIDE SEQUENCE [LARGE SCALE GENOMIC DNA]</scope>
    <source>
        <strain evidence="1">NBRC 100426</strain>
    </source>
</reference>
<protein>
    <submittedName>
        <fullName evidence="1">Uncharacterized protein</fullName>
    </submittedName>
</protein>
<dbReference type="RefSeq" id="WP_007239113.1">
    <property type="nucleotide sequence ID" value="NZ_BAFB01000128.1"/>
</dbReference>
<accession>H5TN26</accession>
<dbReference type="OrthoDB" id="3568381at2"/>
<evidence type="ECO:0000313" key="1">
    <source>
        <dbReference type="EMBL" id="GAB34884.1"/>
    </source>
</evidence>
<comment type="caution">
    <text evidence="1">The sequence shown here is derived from an EMBL/GenBank/DDBJ whole genome shotgun (WGS) entry which is preliminary data.</text>
</comment>
<dbReference type="STRING" id="1108044.GOOTI_128_00280"/>
<sequence>MSREIRYTDLLESNSFLRNLSDTTYWLCITRTVQESKLFPMNPYMLLSYLNSFYRLPTQLREIESVIPAEELGDRVREASFKVNTVNAAWGMPAFYLLGREMLMSWGLIRPQDAADDVLDVLDFSRRFNLSYHRNDGHVSNKEFGDRSQFLPERTLDGFNDQLHGVSSGDRLHTATVKLLATLSQYAFLAHCECRIGIHNSGPYNFGDNRQLLVRDFFDLTEGDYPWLDGIAVTLPHNNLTIPIVFSDTNFRLVDDWASFEAEPSYDAANIAAVGMYTSDPLTDGYVPVGMENAEVLAETMEHYRDILTEATADLWKRMATWSREQMIDAGALVYSSVGKDFAHLAGTYRQSDWFDIDERVQRFKPLMNDEYARDYLAEMVGLIGFPQQKTNRYSMARYSNLNQNMMSGIPYSVLVDDDFAPTVGGELRGGSTLDAKSALWTTSAGRIDIDEYNRRARGFSPVVHDEKFRYLDEEWVKWNHGSPLADELYRVGRPHASTEGAQ</sequence>
<evidence type="ECO:0000313" key="2">
    <source>
        <dbReference type="Proteomes" id="UP000005038"/>
    </source>
</evidence>
<gene>
    <name evidence="1" type="ORF">GOOTI_128_00280</name>
</gene>
<dbReference type="Proteomes" id="UP000005038">
    <property type="component" value="Unassembled WGS sequence"/>
</dbReference>
<dbReference type="EMBL" id="BAFB01000128">
    <property type="protein sequence ID" value="GAB34884.1"/>
    <property type="molecule type" value="Genomic_DNA"/>
</dbReference>
<name>H5TN26_GORO1</name>
<keyword evidence="2" id="KW-1185">Reference proteome</keyword>
<proteinExistence type="predicted"/>
<organism evidence="1 2">
    <name type="scientific">Gordonia otitidis (strain DSM 44809 / CCUG 52243 / JCM 12355 / NBRC 100426 / IFM 10032)</name>
    <dbReference type="NCBI Taxonomy" id="1108044"/>
    <lineage>
        <taxon>Bacteria</taxon>
        <taxon>Bacillati</taxon>
        <taxon>Actinomycetota</taxon>
        <taxon>Actinomycetes</taxon>
        <taxon>Mycobacteriales</taxon>
        <taxon>Gordoniaceae</taxon>
        <taxon>Gordonia</taxon>
    </lineage>
</organism>
<dbReference type="AlphaFoldDB" id="H5TN26"/>